<dbReference type="InterPro" id="IPR014710">
    <property type="entry name" value="RmlC-like_jellyroll"/>
</dbReference>
<evidence type="ECO:0000313" key="6">
    <source>
        <dbReference type="EMBL" id="TQV73132.1"/>
    </source>
</evidence>
<gene>
    <name evidence="6" type="ORF">FLL45_16910</name>
</gene>
<feature type="domain" description="Quercetin 2,3-dioxygenase C-terminal cupin" evidence="5">
    <location>
        <begin position="144"/>
        <end position="227"/>
    </location>
</feature>
<dbReference type="Pfam" id="PF02678">
    <property type="entry name" value="Pirin"/>
    <property type="match status" value="1"/>
</dbReference>
<dbReference type="InterPro" id="IPR003829">
    <property type="entry name" value="Pirin_N_dom"/>
</dbReference>
<proteinExistence type="inferred from homology"/>
<reference evidence="6 7" key="1">
    <citation type="submission" date="2019-06" db="EMBL/GenBank/DDBJ databases">
        <title>Draft genome of Aliikangiella marina GYP-15.</title>
        <authorList>
            <person name="Wang G."/>
        </authorList>
    </citation>
    <scope>NUCLEOTIDE SEQUENCE [LARGE SCALE GENOMIC DNA]</scope>
    <source>
        <strain evidence="6 7">GYP-15</strain>
    </source>
</reference>
<dbReference type="Gene3D" id="2.60.120.10">
    <property type="entry name" value="Jelly Rolls"/>
    <property type="match status" value="2"/>
</dbReference>
<dbReference type="AlphaFoldDB" id="A0A545T7H0"/>
<evidence type="ECO:0000313" key="7">
    <source>
        <dbReference type="Proteomes" id="UP000317839"/>
    </source>
</evidence>
<evidence type="ECO:0000256" key="2">
    <source>
        <dbReference type="PIRSR" id="PIRSR006232-1"/>
    </source>
</evidence>
<evidence type="ECO:0000259" key="4">
    <source>
        <dbReference type="Pfam" id="PF02678"/>
    </source>
</evidence>
<organism evidence="6 7">
    <name type="scientific">Aliikangiella marina</name>
    <dbReference type="NCBI Taxonomy" id="1712262"/>
    <lineage>
        <taxon>Bacteria</taxon>
        <taxon>Pseudomonadati</taxon>
        <taxon>Pseudomonadota</taxon>
        <taxon>Gammaproteobacteria</taxon>
        <taxon>Oceanospirillales</taxon>
        <taxon>Pleioneaceae</taxon>
        <taxon>Aliikangiella</taxon>
    </lineage>
</organism>
<accession>A0A545T7H0</accession>
<dbReference type="GO" id="GO:0046872">
    <property type="term" value="F:metal ion binding"/>
    <property type="evidence" value="ECO:0007669"/>
    <property type="project" value="UniProtKB-KW"/>
</dbReference>
<feature type="domain" description="Pirin N-terminal" evidence="4">
    <location>
        <begin position="15"/>
        <end position="119"/>
    </location>
</feature>
<dbReference type="CDD" id="cd02910">
    <property type="entry name" value="cupin_Yhhw_N"/>
    <property type="match status" value="1"/>
</dbReference>
<dbReference type="EMBL" id="VIKR01000004">
    <property type="protein sequence ID" value="TQV73132.1"/>
    <property type="molecule type" value="Genomic_DNA"/>
</dbReference>
<feature type="binding site" evidence="2">
    <location>
        <position position="59"/>
    </location>
    <ligand>
        <name>Fe cation</name>
        <dbReference type="ChEBI" id="CHEBI:24875"/>
    </ligand>
</feature>
<protein>
    <submittedName>
        <fullName evidence="6">Pirin family protein</fullName>
    </submittedName>
</protein>
<dbReference type="PANTHER" id="PTHR43212:SF3">
    <property type="entry name" value="QUERCETIN 2,3-DIOXYGENASE"/>
    <property type="match status" value="1"/>
</dbReference>
<dbReference type="InterPro" id="IPR041602">
    <property type="entry name" value="Quercetinase_C"/>
</dbReference>
<dbReference type="Proteomes" id="UP000317839">
    <property type="component" value="Unassembled WGS sequence"/>
</dbReference>
<evidence type="ECO:0000256" key="3">
    <source>
        <dbReference type="RuleBase" id="RU003457"/>
    </source>
</evidence>
<dbReference type="InterPro" id="IPR011051">
    <property type="entry name" value="RmlC_Cupin_sf"/>
</dbReference>
<name>A0A545T7H0_9GAMM</name>
<keyword evidence="7" id="KW-1185">Reference proteome</keyword>
<comment type="similarity">
    <text evidence="1 3">Belongs to the pirin family.</text>
</comment>
<dbReference type="PIRSF" id="PIRSF006232">
    <property type="entry name" value="Pirin"/>
    <property type="match status" value="1"/>
</dbReference>
<keyword evidence="2" id="KW-0479">Metal-binding</keyword>
<feature type="binding site" evidence="2">
    <location>
        <position position="103"/>
    </location>
    <ligand>
        <name>Fe cation</name>
        <dbReference type="ChEBI" id="CHEBI:24875"/>
    </ligand>
</feature>
<keyword evidence="2" id="KW-0408">Iron</keyword>
<dbReference type="RefSeq" id="WP_142943264.1">
    <property type="nucleotide sequence ID" value="NZ_VIKR01000004.1"/>
</dbReference>
<dbReference type="InterPro" id="IPR012093">
    <property type="entry name" value="Pirin"/>
</dbReference>
<dbReference type="Pfam" id="PF17954">
    <property type="entry name" value="Pirin_C_2"/>
    <property type="match status" value="1"/>
</dbReference>
<evidence type="ECO:0000256" key="1">
    <source>
        <dbReference type="ARBA" id="ARBA00008416"/>
    </source>
</evidence>
<comment type="caution">
    <text evidence="6">The sequence shown here is derived from an EMBL/GenBank/DDBJ whole genome shotgun (WGS) entry which is preliminary data.</text>
</comment>
<sequence length="234" mass="25355">MIYLRKAAERGGANFGWLDSKHTFSFGHYYDPKHMGFSALRVINDDTVAAGAGFGTHGHRDMEIISYVTKGAIEHKDSMGNSFVVPAGDVQRMSAGKGITHSEFNHSKTEELKFLQIWIIPNEQGIEPSYEQKAIEQTSVLTPLVTPDGKDGALSIHQDASIFRLSLEPGETYQLDATERPGYLHVIEGSATSTASAISAGDGIGVYEESIAITAQDENLVALWFDLPAPKAAA</sequence>
<comment type="cofactor">
    <cofactor evidence="2">
        <name>Fe cation</name>
        <dbReference type="ChEBI" id="CHEBI:24875"/>
    </cofactor>
    <text evidence="2">Binds 1 Fe cation per subunit.</text>
</comment>
<dbReference type="PANTHER" id="PTHR43212">
    <property type="entry name" value="QUERCETIN 2,3-DIOXYGENASE"/>
    <property type="match status" value="1"/>
</dbReference>
<dbReference type="SUPFAM" id="SSF51182">
    <property type="entry name" value="RmlC-like cupins"/>
    <property type="match status" value="1"/>
</dbReference>
<evidence type="ECO:0000259" key="5">
    <source>
        <dbReference type="Pfam" id="PF17954"/>
    </source>
</evidence>
<dbReference type="OrthoDB" id="9780903at2"/>
<feature type="binding site" evidence="2">
    <location>
        <position position="101"/>
    </location>
    <ligand>
        <name>Fe cation</name>
        <dbReference type="ChEBI" id="CHEBI:24875"/>
    </ligand>
</feature>
<feature type="binding site" evidence="2">
    <location>
        <position position="57"/>
    </location>
    <ligand>
        <name>Fe cation</name>
        <dbReference type="ChEBI" id="CHEBI:24875"/>
    </ligand>
</feature>